<dbReference type="EMBL" id="UINC01038268">
    <property type="protein sequence ID" value="SVB35033.1"/>
    <property type="molecule type" value="Genomic_DNA"/>
</dbReference>
<reference evidence="1" key="1">
    <citation type="submission" date="2018-05" db="EMBL/GenBank/DDBJ databases">
        <authorList>
            <person name="Lanie J.A."/>
            <person name="Ng W.-L."/>
            <person name="Kazmierczak K.M."/>
            <person name="Andrzejewski T.M."/>
            <person name="Davidsen T.M."/>
            <person name="Wayne K.J."/>
            <person name="Tettelin H."/>
            <person name="Glass J.I."/>
            <person name="Rusch D."/>
            <person name="Podicherti R."/>
            <person name="Tsui H.-C.T."/>
            <person name="Winkler M.E."/>
        </authorList>
    </citation>
    <scope>NUCLEOTIDE SEQUENCE</scope>
</reference>
<accession>A0A382DBN6</accession>
<dbReference type="AlphaFoldDB" id="A0A382DBN6"/>
<organism evidence="1">
    <name type="scientific">marine metagenome</name>
    <dbReference type="NCBI Taxonomy" id="408172"/>
    <lineage>
        <taxon>unclassified sequences</taxon>
        <taxon>metagenomes</taxon>
        <taxon>ecological metagenomes</taxon>
    </lineage>
</organism>
<name>A0A382DBN6_9ZZZZ</name>
<proteinExistence type="predicted"/>
<gene>
    <name evidence="1" type="ORF">METZ01_LOCUS187887</name>
</gene>
<sequence>QILKEALKFKKFLTHVLKALRRILG</sequence>
<protein>
    <submittedName>
        <fullName evidence="1">Uncharacterized protein</fullName>
    </submittedName>
</protein>
<evidence type="ECO:0000313" key="1">
    <source>
        <dbReference type="EMBL" id="SVB35033.1"/>
    </source>
</evidence>
<feature type="non-terminal residue" evidence="1">
    <location>
        <position position="1"/>
    </location>
</feature>